<evidence type="ECO:0000313" key="2">
    <source>
        <dbReference type="Proteomes" id="UP000789901"/>
    </source>
</evidence>
<gene>
    <name evidence="1" type="ORF">GMARGA_LOCUS38390</name>
</gene>
<feature type="non-terminal residue" evidence="1">
    <location>
        <position position="77"/>
    </location>
</feature>
<dbReference type="Proteomes" id="UP000789901">
    <property type="component" value="Unassembled WGS sequence"/>
</dbReference>
<evidence type="ECO:0000313" key="1">
    <source>
        <dbReference type="EMBL" id="CAG8846891.1"/>
    </source>
</evidence>
<dbReference type="EMBL" id="CAJVQB010085351">
    <property type="protein sequence ID" value="CAG8846891.1"/>
    <property type="molecule type" value="Genomic_DNA"/>
</dbReference>
<sequence>MQPTFTLAIVYQLSLITSYYPTSCRPRAISTSCHPQAKLSPTTVPTTVTYPQVVAHKLSPAKKKTHQACNNRGLKLQ</sequence>
<comment type="caution">
    <text evidence="1">The sequence shown here is derived from an EMBL/GenBank/DDBJ whole genome shotgun (WGS) entry which is preliminary data.</text>
</comment>
<reference evidence="1 2" key="1">
    <citation type="submission" date="2021-06" db="EMBL/GenBank/DDBJ databases">
        <authorList>
            <person name="Kallberg Y."/>
            <person name="Tangrot J."/>
            <person name="Rosling A."/>
        </authorList>
    </citation>
    <scope>NUCLEOTIDE SEQUENCE [LARGE SCALE GENOMIC DNA]</scope>
    <source>
        <strain evidence="1 2">120-4 pot B 10/14</strain>
    </source>
</reference>
<organism evidence="1 2">
    <name type="scientific">Gigaspora margarita</name>
    <dbReference type="NCBI Taxonomy" id="4874"/>
    <lineage>
        <taxon>Eukaryota</taxon>
        <taxon>Fungi</taxon>
        <taxon>Fungi incertae sedis</taxon>
        <taxon>Mucoromycota</taxon>
        <taxon>Glomeromycotina</taxon>
        <taxon>Glomeromycetes</taxon>
        <taxon>Diversisporales</taxon>
        <taxon>Gigasporaceae</taxon>
        <taxon>Gigaspora</taxon>
    </lineage>
</organism>
<proteinExistence type="predicted"/>
<keyword evidence="2" id="KW-1185">Reference proteome</keyword>
<name>A0ABN7X660_GIGMA</name>
<protein>
    <submittedName>
        <fullName evidence="1">18861_t:CDS:1</fullName>
    </submittedName>
</protein>
<accession>A0ABN7X660</accession>